<sequence>MTDENEKLRATLVACEKTVWDALVSGDVSGDAQALDEGFLGVYSDGFATKDDHTGQLKNGATVDCYELAETRVMSLGGNHAVLSYRAVFRRKGFTVEEEMYVSSIWRRDADRWRNVFSQDTPAISV</sequence>
<dbReference type="AlphaFoldDB" id="A0A9Q2NRW0"/>
<dbReference type="Pfam" id="PF14534">
    <property type="entry name" value="DUF4440"/>
    <property type="match status" value="1"/>
</dbReference>
<comment type="caution">
    <text evidence="2">The sequence shown here is derived from an EMBL/GenBank/DDBJ whole genome shotgun (WGS) entry which is preliminary data.</text>
</comment>
<name>A0A9Q2NRW0_9RHOB</name>
<feature type="domain" description="DUF4440" evidence="1">
    <location>
        <begin position="13"/>
        <end position="114"/>
    </location>
</feature>
<evidence type="ECO:0000259" key="1">
    <source>
        <dbReference type="Pfam" id="PF14534"/>
    </source>
</evidence>
<gene>
    <name evidence="2" type="ORF">JQX14_21245</name>
</gene>
<organism evidence="2 3">
    <name type="scientific">Pseudosulfitobacter pseudonitzschiae</name>
    <dbReference type="NCBI Taxonomy" id="1402135"/>
    <lineage>
        <taxon>Bacteria</taxon>
        <taxon>Pseudomonadati</taxon>
        <taxon>Pseudomonadota</taxon>
        <taxon>Alphaproteobacteria</taxon>
        <taxon>Rhodobacterales</taxon>
        <taxon>Roseobacteraceae</taxon>
        <taxon>Pseudosulfitobacter</taxon>
    </lineage>
</organism>
<evidence type="ECO:0000313" key="2">
    <source>
        <dbReference type="EMBL" id="MBM2357080.1"/>
    </source>
</evidence>
<dbReference type="InterPro" id="IPR032710">
    <property type="entry name" value="NTF2-like_dom_sf"/>
</dbReference>
<dbReference type="RefSeq" id="WP_231035957.1">
    <property type="nucleotide sequence ID" value="NZ_JAJNGX010000030.1"/>
</dbReference>
<dbReference type="SUPFAM" id="SSF54427">
    <property type="entry name" value="NTF2-like"/>
    <property type="match status" value="1"/>
</dbReference>
<dbReference type="Gene3D" id="3.10.450.50">
    <property type="match status" value="1"/>
</dbReference>
<dbReference type="EMBL" id="JAFBWN010000026">
    <property type="protein sequence ID" value="MBM2357080.1"/>
    <property type="molecule type" value="Genomic_DNA"/>
</dbReference>
<protein>
    <submittedName>
        <fullName evidence="2">Nuclear transport factor 2 family protein</fullName>
    </submittedName>
</protein>
<dbReference type="InterPro" id="IPR027843">
    <property type="entry name" value="DUF4440"/>
</dbReference>
<evidence type="ECO:0000313" key="3">
    <source>
        <dbReference type="Proteomes" id="UP000809337"/>
    </source>
</evidence>
<dbReference type="Proteomes" id="UP000809337">
    <property type="component" value="Unassembled WGS sequence"/>
</dbReference>
<reference evidence="2" key="1">
    <citation type="submission" date="2021-01" db="EMBL/GenBank/DDBJ databases">
        <title>Diatom-associated Roseobacters Show Island Model of Population Structure.</title>
        <authorList>
            <person name="Qu L."/>
            <person name="Feng X."/>
            <person name="Chen Y."/>
            <person name="Li L."/>
            <person name="Wang X."/>
            <person name="Hu Z."/>
            <person name="Wang H."/>
            <person name="Luo H."/>
        </authorList>
    </citation>
    <scope>NUCLEOTIDE SEQUENCE</scope>
    <source>
        <strain evidence="2">SM26-45</strain>
    </source>
</reference>
<proteinExistence type="predicted"/>
<accession>A0A9Q2NRW0</accession>